<dbReference type="PANTHER" id="PTHR44229">
    <property type="entry name" value="15-HYDROXYPROSTAGLANDIN DEHYDROGENASE [NAD(+)]"/>
    <property type="match status" value="1"/>
</dbReference>
<proteinExistence type="inferred from homology"/>
<comment type="catalytic activity">
    <reaction evidence="15">
        <text>resolvin D1 + NAD(+) = 17-oxoresolvin D1 + NADH + H(+)</text>
        <dbReference type="Rhea" id="RHEA:50128"/>
        <dbReference type="ChEBI" id="CHEBI:15378"/>
        <dbReference type="ChEBI" id="CHEBI:57540"/>
        <dbReference type="ChEBI" id="CHEBI:57945"/>
        <dbReference type="ChEBI" id="CHEBI:132079"/>
        <dbReference type="ChEBI" id="CHEBI:132081"/>
    </reaction>
    <physiologicalReaction direction="left-to-right" evidence="15">
        <dbReference type="Rhea" id="RHEA:50129"/>
    </physiologicalReaction>
</comment>
<evidence type="ECO:0000313" key="24">
    <source>
        <dbReference type="EMBL" id="TNN38191.1"/>
    </source>
</evidence>
<evidence type="ECO:0000256" key="17">
    <source>
        <dbReference type="ARBA" id="ARBA00048535"/>
    </source>
</evidence>
<evidence type="ECO:0000256" key="3">
    <source>
        <dbReference type="ARBA" id="ARBA00023002"/>
    </source>
</evidence>
<dbReference type="PRINTS" id="PR00080">
    <property type="entry name" value="SDRFAMILY"/>
</dbReference>
<sequence>MALSGQTAVVTGAARGIGRAVTELLLQHGATVTVTLHNAGHVVEVALLDVDESAGLSLKASLDQQHGAQRTLFLLCSVESEEQTKAAFQKTVETFGRVDILCNNAGVLNEAAWERSVSVNLVAVIRLTYMALEHMNKGTGGRGGVIVNIASMAGLGPLPSCPVYTATKHAVVGFTRAMAAASTALGYGIRFNAVCPTFVQTDLFSNIYDRMGMFSQLAAQTRKFATTGVLNVSEVAAGLLELVTDETKNGEALMLTGGGKKYMTFPTLS</sequence>
<dbReference type="PANTHER" id="PTHR44229:SF5">
    <property type="entry name" value="15-HYDROXYPROSTAGLANDIN DEHYDROGENASE [NAD(+)]"/>
    <property type="match status" value="1"/>
</dbReference>
<comment type="catalytic activity">
    <reaction evidence="10">
        <text>prostaglandin E1 + NAD(+) = 15-oxoprostaglandin E1 + NADH + H(+)</text>
        <dbReference type="Rhea" id="RHEA:16477"/>
        <dbReference type="ChEBI" id="CHEBI:15378"/>
        <dbReference type="ChEBI" id="CHEBI:57397"/>
        <dbReference type="ChEBI" id="CHEBI:57401"/>
        <dbReference type="ChEBI" id="CHEBI:57540"/>
        <dbReference type="ChEBI" id="CHEBI:57945"/>
    </reaction>
    <physiologicalReaction direction="left-to-right" evidence="10">
        <dbReference type="Rhea" id="RHEA:16478"/>
    </physiologicalReaction>
</comment>
<keyword evidence="2" id="KW-0644">Prostaglandin metabolism</keyword>
<keyword evidence="3" id="KW-0560">Oxidoreductase</keyword>
<evidence type="ECO:0000256" key="11">
    <source>
        <dbReference type="ARBA" id="ARBA00047672"/>
    </source>
</evidence>
<evidence type="ECO:0000256" key="10">
    <source>
        <dbReference type="ARBA" id="ARBA00047325"/>
    </source>
</evidence>
<comment type="catalytic activity">
    <reaction evidence="17">
        <text>lipoxin A4 + NAD(+) = 15-oxo-(5S,6R)-dihydroxy-(7E,9E,11Z,13E)-eicosatetraenoate + NADH + H(+)</text>
        <dbReference type="Rhea" id="RHEA:41572"/>
        <dbReference type="ChEBI" id="CHEBI:15378"/>
        <dbReference type="ChEBI" id="CHEBI:57540"/>
        <dbReference type="ChEBI" id="CHEBI:57945"/>
        <dbReference type="ChEBI" id="CHEBI:67026"/>
        <dbReference type="ChEBI" id="CHEBI:78311"/>
    </reaction>
    <physiologicalReaction direction="left-to-right" evidence="17">
        <dbReference type="Rhea" id="RHEA:41573"/>
    </physiologicalReaction>
</comment>
<dbReference type="PROSITE" id="PS00061">
    <property type="entry name" value="ADH_SHORT"/>
    <property type="match status" value="1"/>
</dbReference>
<comment type="similarity">
    <text evidence="1 23">Belongs to the short-chain dehydrogenases/reductases (SDR) family.</text>
</comment>
<dbReference type="InterPro" id="IPR036291">
    <property type="entry name" value="NAD(P)-bd_dom_sf"/>
</dbReference>
<keyword evidence="2" id="KW-0276">Fatty acid metabolism</keyword>
<comment type="catalytic activity">
    <reaction evidence="13">
        <text>15-oxo-(5S,6R)-dihydroxy-(7E,9E,11Z)-eicosatrienoate + NADH + H(+) = (5S,6R,15S)-trihydroxy-(7E,9E,11Z)-eicosatrienoate + NAD(+)</text>
        <dbReference type="Rhea" id="RHEA:41596"/>
        <dbReference type="ChEBI" id="CHEBI:15378"/>
        <dbReference type="ChEBI" id="CHEBI:57540"/>
        <dbReference type="ChEBI" id="CHEBI:57945"/>
        <dbReference type="ChEBI" id="CHEBI:78325"/>
        <dbReference type="ChEBI" id="CHEBI:78329"/>
    </reaction>
    <physiologicalReaction direction="left-to-right" evidence="13">
        <dbReference type="Rhea" id="RHEA:41597"/>
    </physiologicalReaction>
</comment>
<protein>
    <recommendedName>
        <fullName evidence="6">15-hydroxyprostaglandin dehydrogenase [NAD(+)]</fullName>
        <ecNumber evidence="4">1.1.1.141</ecNumber>
        <ecNumber evidence="5">1.1.1.232</ecNumber>
    </recommendedName>
    <alternativeName>
        <fullName evidence="8">Eicosanoid/docosanoid dehydrogenase [NAD(+)]</fullName>
    </alternativeName>
    <alternativeName>
        <fullName evidence="7">Prostaglandin dehydrogenase 1</fullName>
    </alternativeName>
</protein>
<dbReference type="OrthoDB" id="37659at2759"/>
<organism evidence="24 25">
    <name type="scientific">Liparis tanakae</name>
    <name type="common">Tanaka's snailfish</name>
    <dbReference type="NCBI Taxonomy" id="230148"/>
    <lineage>
        <taxon>Eukaryota</taxon>
        <taxon>Metazoa</taxon>
        <taxon>Chordata</taxon>
        <taxon>Craniata</taxon>
        <taxon>Vertebrata</taxon>
        <taxon>Euteleostomi</taxon>
        <taxon>Actinopterygii</taxon>
        <taxon>Neopterygii</taxon>
        <taxon>Teleostei</taxon>
        <taxon>Neoteleostei</taxon>
        <taxon>Acanthomorphata</taxon>
        <taxon>Eupercaria</taxon>
        <taxon>Perciformes</taxon>
        <taxon>Cottioidei</taxon>
        <taxon>Cottales</taxon>
        <taxon>Liparidae</taxon>
        <taxon>Liparis</taxon>
    </lineage>
</organism>
<keyword evidence="2" id="KW-0443">Lipid metabolism</keyword>
<dbReference type="Gene3D" id="3.40.50.720">
    <property type="entry name" value="NAD(P)-binding Rossmann-like Domain"/>
    <property type="match status" value="1"/>
</dbReference>
<comment type="catalytic activity">
    <reaction evidence="11">
        <text>resolvin D1 + NAD(+) = 8-oxoresolvin D1 + NADH + H(+)</text>
        <dbReference type="Rhea" id="RHEA:50124"/>
        <dbReference type="ChEBI" id="CHEBI:15378"/>
        <dbReference type="ChEBI" id="CHEBI:57540"/>
        <dbReference type="ChEBI" id="CHEBI:57945"/>
        <dbReference type="ChEBI" id="CHEBI:132079"/>
        <dbReference type="ChEBI" id="CHEBI:132080"/>
    </reaction>
    <physiologicalReaction direction="left-to-right" evidence="11">
        <dbReference type="Rhea" id="RHEA:50125"/>
    </physiologicalReaction>
</comment>
<evidence type="ECO:0000256" key="4">
    <source>
        <dbReference type="ARBA" id="ARBA00038968"/>
    </source>
</evidence>
<dbReference type="EC" id="1.1.1.232" evidence="5"/>
<dbReference type="GO" id="GO:0006693">
    <property type="term" value="P:prostaglandin metabolic process"/>
    <property type="evidence" value="ECO:0007669"/>
    <property type="project" value="UniProtKB-KW"/>
</dbReference>
<evidence type="ECO:0000256" key="1">
    <source>
        <dbReference type="ARBA" id="ARBA00006484"/>
    </source>
</evidence>
<dbReference type="PRINTS" id="PR00081">
    <property type="entry name" value="GDHRDH"/>
</dbReference>
<comment type="catalytic activity">
    <reaction evidence="19">
        <text>prostaglandin E2 + NAD(+) = 15-oxoprostaglandin E2 + NADH + H(+)</text>
        <dbReference type="Rhea" id="RHEA:11876"/>
        <dbReference type="ChEBI" id="CHEBI:15378"/>
        <dbReference type="ChEBI" id="CHEBI:57400"/>
        <dbReference type="ChEBI" id="CHEBI:57540"/>
        <dbReference type="ChEBI" id="CHEBI:57945"/>
        <dbReference type="ChEBI" id="CHEBI:606564"/>
        <dbReference type="EC" id="1.1.1.141"/>
    </reaction>
    <physiologicalReaction direction="left-to-right" evidence="19">
        <dbReference type="Rhea" id="RHEA:11877"/>
    </physiologicalReaction>
</comment>
<evidence type="ECO:0000256" key="22">
    <source>
        <dbReference type="ARBA" id="ARBA00049188"/>
    </source>
</evidence>
<evidence type="ECO:0000256" key="9">
    <source>
        <dbReference type="ARBA" id="ARBA00045705"/>
    </source>
</evidence>
<evidence type="ECO:0000256" key="8">
    <source>
        <dbReference type="ARBA" id="ARBA00042026"/>
    </source>
</evidence>
<dbReference type="Proteomes" id="UP000314294">
    <property type="component" value="Unassembled WGS sequence"/>
</dbReference>
<dbReference type="SUPFAM" id="SSF51735">
    <property type="entry name" value="NAD(P)-binding Rossmann-fold domains"/>
    <property type="match status" value="1"/>
</dbReference>
<comment type="catalytic activity">
    <reaction evidence="22">
        <text>resolvin E1 + NAD(+) = 18-oxo-resolvin E1 + NADH + H(+)</text>
        <dbReference type="Rhea" id="RHEA:49244"/>
        <dbReference type="ChEBI" id="CHEBI:15378"/>
        <dbReference type="ChEBI" id="CHEBI:57540"/>
        <dbReference type="ChEBI" id="CHEBI:57945"/>
        <dbReference type="ChEBI" id="CHEBI:91000"/>
        <dbReference type="ChEBI" id="CHEBI:91001"/>
    </reaction>
    <physiologicalReaction direction="left-to-right" evidence="22">
        <dbReference type="Rhea" id="RHEA:49245"/>
    </physiologicalReaction>
</comment>
<evidence type="ECO:0000256" key="18">
    <source>
        <dbReference type="ARBA" id="ARBA00048611"/>
    </source>
</evidence>
<dbReference type="AlphaFoldDB" id="A0A4Z2FBB7"/>
<dbReference type="GO" id="GO:0047034">
    <property type="term" value="F:15-hydroxyicosatetraenoate dehydrogenase activity"/>
    <property type="evidence" value="ECO:0007669"/>
    <property type="project" value="UniProtKB-EC"/>
</dbReference>
<name>A0A4Z2FBB7_9TELE</name>
<dbReference type="InterPro" id="IPR020904">
    <property type="entry name" value="Sc_DH/Rdtase_CS"/>
</dbReference>
<gene>
    <name evidence="24" type="primary">Hpgd</name>
    <name evidence="24" type="ORF">EYF80_051640</name>
</gene>
<dbReference type="EMBL" id="SRLO01001396">
    <property type="protein sequence ID" value="TNN38191.1"/>
    <property type="molecule type" value="Genomic_DNA"/>
</dbReference>
<evidence type="ECO:0000256" key="20">
    <source>
        <dbReference type="ARBA" id="ARBA00048921"/>
    </source>
</evidence>
<comment type="catalytic activity">
    <reaction evidence="14">
        <text>(11R)-hydroxy-(5Z,8Z,12E,14Z)-eicosatetraenoate + NAD(+) = 11-oxo-(5Z,8Z,12E,14Z)-eicosatetraenoate + NADH + H(+)</text>
        <dbReference type="Rhea" id="RHEA:48640"/>
        <dbReference type="ChEBI" id="CHEBI:15378"/>
        <dbReference type="ChEBI" id="CHEBI:57540"/>
        <dbReference type="ChEBI" id="CHEBI:57945"/>
        <dbReference type="ChEBI" id="CHEBI:78836"/>
        <dbReference type="ChEBI" id="CHEBI:90697"/>
    </reaction>
    <physiologicalReaction direction="left-to-right" evidence="14">
        <dbReference type="Rhea" id="RHEA:48641"/>
    </physiologicalReaction>
</comment>
<dbReference type="CDD" id="cd05323">
    <property type="entry name" value="ADH_SDR_c_like"/>
    <property type="match status" value="1"/>
</dbReference>
<dbReference type="EC" id="1.1.1.141" evidence="4"/>
<evidence type="ECO:0000313" key="25">
    <source>
        <dbReference type="Proteomes" id="UP000314294"/>
    </source>
</evidence>
<evidence type="ECO:0000256" key="7">
    <source>
        <dbReference type="ARBA" id="ARBA00041812"/>
    </source>
</evidence>
<comment type="catalytic activity">
    <reaction evidence="18">
        <text>prostaglandin A1 + NAD(+) = 15-oxo-prostaglandin A1 + NADH + H(+)</text>
        <dbReference type="Rhea" id="RHEA:41263"/>
        <dbReference type="ChEBI" id="CHEBI:15378"/>
        <dbReference type="ChEBI" id="CHEBI:57398"/>
        <dbReference type="ChEBI" id="CHEBI:57540"/>
        <dbReference type="ChEBI" id="CHEBI:57945"/>
        <dbReference type="ChEBI" id="CHEBI:85072"/>
    </reaction>
    <physiologicalReaction direction="left-to-right" evidence="18">
        <dbReference type="Rhea" id="RHEA:41264"/>
    </physiologicalReaction>
</comment>
<evidence type="ECO:0000256" key="16">
    <source>
        <dbReference type="ARBA" id="ARBA00048393"/>
    </source>
</evidence>
<evidence type="ECO:0000256" key="19">
    <source>
        <dbReference type="ARBA" id="ARBA00048739"/>
    </source>
</evidence>
<comment type="catalytic activity">
    <reaction evidence="16">
        <text>resolvin D2 + NAD(+) = 7-oxoresolvin D2 + NADH + H(+)</text>
        <dbReference type="Rhea" id="RHEA:53584"/>
        <dbReference type="ChEBI" id="CHEBI:15378"/>
        <dbReference type="ChEBI" id="CHEBI:57540"/>
        <dbReference type="ChEBI" id="CHEBI:57945"/>
        <dbReference type="ChEBI" id="CHEBI:133367"/>
        <dbReference type="ChEBI" id="CHEBI:137497"/>
    </reaction>
    <physiologicalReaction direction="left-to-right" evidence="16">
        <dbReference type="Rhea" id="RHEA:53585"/>
    </physiologicalReaction>
</comment>
<evidence type="ECO:0000256" key="15">
    <source>
        <dbReference type="ARBA" id="ARBA00048170"/>
    </source>
</evidence>
<evidence type="ECO:0000256" key="12">
    <source>
        <dbReference type="ARBA" id="ARBA00048008"/>
    </source>
</evidence>
<evidence type="ECO:0000256" key="6">
    <source>
        <dbReference type="ARBA" id="ARBA00040276"/>
    </source>
</evidence>
<evidence type="ECO:0000256" key="13">
    <source>
        <dbReference type="ARBA" id="ARBA00048140"/>
    </source>
</evidence>
<reference evidence="24 25" key="1">
    <citation type="submission" date="2019-03" db="EMBL/GenBank/DDBJ databases">
        <title>First draft genome of Liparis tanakae, snailfish: a comprehensive survey of snailfish specific genes.</title>
        <authorList>
            <person name="Kim W."/>
            <person name="Song I."/>
            <person name="Jeong J.-H."/>
            <person name="Kim D."/>
            <person name="Kim S."/>
            <person name="Ryu S."/>
            <person name="Song J.Y."/>
            <person name="Lee S.K."/>
        </authorList>
    </citation>
    <scope>NUCLEOTIDE SEQUENCE [LARGE SCALE GENOMIC DNA]</scope>
    <source>
        <tissue evidence="24">Muscle</tissue>
    </source>
</reference>
<evidence type="ECO:0000256" key="14">
    <source>
        <dbReference type="ARBA" id="ARBA00048144"/>
    </source>
</evidence>
<comment type="catalytic activity">
    <reaction evidence="20">
        <text>resolvin D2 + NAD(+) = 16-oxoresolvin D2 + NADH + H(+)</text>
        <dbReference type="Rhea" id="RHEA:53588"/>
        <dbReference type="ChEBI" id="CHEBI:15378"/>
        <dbReference type="ChEBI" id="CHEBI:57540"/>
        <dbReference type="ChEBI" id="CHEBI:57945"/>
        <dbReference type="ChEBI" id="CHEBI:133367"/>
        <dbReference type="ChEBI" id="CHEBI:137498"/>
    </reaction>
    <physiologicalReaction direction="left-to-right" evidence="20">
        <dbReference type="Rhea" id="RHEA:53589"/>
    </physiologicalReaction>
</comment>
<comment type="function">
    <text evidence="9">Catalyzes the NAD-dependent dehydrogenation (oxidation) of a broad array of hydroxylated polyunsaturated fatty acids (mainly eicosanoids and docosanoids, including prostaglandins, lipoxins and resolvins), yielding their corresponding keto (oxo) metabolites. Decreases the levels of the pro-proliferative prostaglandins such as prostaglandin E2 (whose activity is increased in cancer because of an increase in the expression of cyclooxygenase 2) and generates oxo-fatty acid products that can profoundly influence cell function by abrogating pro-inflammatory cytokine expression. Converts resolvins E1, D1 and D2 to their oxo products, which represents a mode of resolvin inactivation. Resolvin E1 plays important roles during the resolution phase of acute inflammation, while resolvins D1 and D2 have a unique role in obesity-induced adipose inflammation.</text>
</comment>
<dbReference type="GO" id="GO:0005737">
    <property type="term" value="C:cytoplasm"/>
    <property type="evidence" value="ECO:0007669"/>
    <property type="project" value="TreeGrafter"/>
</dbReference>
<dbReference type="GO" id="GO:0016404">
    <property type="term" value="F:15-hydroxyprostaglandin dehydrogenase (NAD+) activity"/>
    <property type="evidence" value="ECO:0007669"/>
    <property type="project" value="UniProtKB-EC"/>
</dbReference>
<dbReference type="FunFam" id="3.40.50.720:FF:000149">
    <property type="entry name" value="15-hydroxyprostaglandin dehydrogenase [NAD(+)]"/>
    <property type="match status" value="1"/>
</dbReference>
<comment type="catalytic activity">
    <reaction evidence="21">
        <text>(15S)-hydroxy-(5Z,8Z,11Z,13E)-eicosatetraenoate + NAD(+) = 15-oxo-(5Z,8Z,11Z,13E)-eicosatetraenoate + NADH + H(+)</text>
        <dbReference type="Rhea" id="RHEA:23260"/>
        <dbReference type="ChEBI" id="CHEBI:15378"/>
        <dbReference type="ChEBI" id="CHEBI:57409"/>
        <dbReference type="ChEBI" id="CHEBI:57410"/>
        <dbReference type="ChEBI" id="CHEBI:57540"/>
        <dbReference type="ChEBI" id="CHEBI:57945"/>
        <dbReference type="EC" id="1.1.1.232"/>
    </reaction>
    <physiologicalReaction direction="left-to-right" evidence="21">
        <dbReference type="Rhea" id="RHEA:23261"/>
    </physiologicalReaction>
</comment>
<evidence type="ECO:0000256" key="2">
    <source>
        <dbReference type="ARBA" id="ARBA00022501"/>
    </source>
</evidence>
<evidence type="ECO:0000256" key="23">
    <source>
        <dbReference type="RuleBase" id="RU000363"/>
    </source>
</evidence>
<dbReference type="Pfam" id="PF00106">
    <property type="entry name" value="adh_short"/>
    <property type="match status" value="1"/>
</dbReference>
<evidence type="ECO:0000256" key="5">
    <source>
        <dbReference type="ARBA" id="ARBA00039060"/>
    </source>
</evidence>
<comment type="caution">
    <text evidence="24">The sequence shown here is derived from an EMBL/GenBank/DDBJ whole genome shotgun (WGS) entry which is preliminary data.</text>
</comment>
<keyword evidence="25" id="KW-1185">Reference proteome</keyword>
<dbReference type="InterPro" id="IPR002347">
    <property type="entry name" value="SDR_fam"/>
</dbReference>
<evidence type="ECO:0000256" key="21">
    <source>
        <dbReference type="ARBA" id="ARBA00049151"/>
    </source>
</evidence>
<accession>A0A4Z2FBB7</accession>
<comment type="catalytic activity">
    <reaction evidence="12">
        <text>14-hydroxy-(4Z,7Z,10Z,12E,16Z,19Z)-docosahexaenoate + NAD(+) = 14-oxo-(4Z,7Z,10Z,12E,16Z,19Z)-docosahexaenoate + NADH + H(+)</text>
        <dbReference type="Rhea" id="RHEA:48952"/>
        <dbReference type="ChEBI" id="CHEBI:15378"/>
        <dbReference type="ChEBI" id="CHEBI:57540"/>
        <dbReference type="ChEBI" id="CHEBI:57945"/>
        <dbReference type="ChEBI" id="CHEBI:90866"/>
        <dbReference type="ChEBI" id="CHEBI:90867"/>
    </reaction>
    <physiologicalReaction direction="left-to-right" evidence="12">
        <dbReference type="Rhea" id="RHEA:48953"/>
    </physiologicalReaction>
</comment>